<dbReference type="EMBL" id="FCQH01000005">
    <property type="protein sequence ID" value="CVK93014.1"/>
    <property type="molecule type" value="Genomic_DNA"/>
</dbReference>
<dbReference type="VEuPathDB" id="FungiDB:FMAN_16117"/>
<dbReference type="GeneID" id="65094909"/>
<evidence type="ECO:0000256" key="1">
    <source>
        <dbReference type="SAM" id="MobiDB-lite"/>
    </source>
</evidence>
<dbReference type="Proteomes" id="UP000184255">
    <property type="component" value="Unassembled WGS sequence"/>
</dbReference>
<protein>
    <submittedName>
        <fullName evidence="3">Uncharacterized protein</fullName>
    </submittedName>
</protein>
<keyword evidence="2" id="KW-0472">Membrane</keyword>
<gene>
    <name evidence="3" type="ORF">FMAN_16117</name>
</gene>
<feature type="compositionally biased region" description="Low complexity" evidence="1">
    <location>
        <begin position="69"/>
        <end position="91"/>
    </location>
</feature>
<feature type="transmembrane region" description="Helical" evidence="2">
    <location>
        <begin position="6"/>
        <end position="33"/>
    </location>
</feature>
<keyword evidence="2" id="KW-0812">Transmembrane</keyword>
<organism evidence="3 4">
    <name type="scientific">Fusarium mangiferae</name>
    <name type="common">Mango malformation disease fungus</name>
    <dbReference type="NCBI Taxonomy" id="192010"/>
    <lineage>
        <taxon>Eukaryota</taxon>
        <taxon>Fungi</taxon>
        <taxon>Dikarya</taxon>
        <taxon>Ascomycota</taxon>
        <taxon>Pezizomycotina</taxon>
        <taxon>Sordariomycetes</taxon>
        <taxon>Hypocreomycetidae</taxon>
        <taxon>Hypocreales</taxon>
        <taxon>Nectriaceae</taxon>
        <taxon>Fusarium</taxon>
        <taxon>Fusarium fujikuroi species complex</taxon>
    </lineage>
</organism>
<proteinExistence type="predicted"/>
<feature type="region of interest" description="Disordered" evidence="1">
    <location>
        <begin position="69"/>
        <end position="96"/>
    </location>
</feature>
<name>A0A1L7T305_FUSMA</name>
<dbReference type="AlphaFoldDB" id="A0A1L7T305"/>
<sequence length="127" mass="14728">MDYSNGFLTVCILTFSTAVCILGLILGVVFIFFQRQRDEHLLDDIHHTTSTKKLSGSKLFFDWLLQEKSNSSTARHSSSNKTNKNNKNNKNIPNGGAYWRKLVTRGQDLWREGWITEFNERVWESDL</sequence>
<evidence type="ECO:0000313" key="4">
    <source>
        <dbReference type="Proteomes" id="UP000184255"/>
    </source>
</evidence>
<keyword evidence="2" id="KW-1133">Transmembrane helix</keyword>
<evidence type="ECO:0000313" key="3">
    <source>
        <dbReference type="EMBL" id="CVK93014.1"/>
    </source>
</evidence>
<reference evidence="4" key="1">
    <citation type="journal article" date="2016" name="Genome Biol. Evol.">
        <title>Comparative 'omics' of the Fusarium fujikuroi species complex highlights differences in genetic potential and metabolite synthesis.</title>
        <authorList>
            <person name="Niehaus E.-M."/>
            <person name="Muensterkoetter M."/>
            <person name="Proctor R.H."/>
            <person name="Brown D.W."/>
            <person name="Sharon A."/>
            <person name="Idan Y."/>
            <person name="Oren-Young L."/>
            <person name="Sieber C.M."/>
            <person name="Novak O."/>
            <person name="Pencik A."/>
            <person name="Tarkowska D."/>
            <person name="Hromadova K."/>
            <person name="Freeman S."/>
            <person name="Maymon M."/>
            <person name="Elazar M."/>
            <person name="Youssef S.A."/>
            <person name="El-Shabrawy E.S.M."/>
            <person name="Shalaby A.B.A."/>
            <person name="Houterman P."/>
            <person name="Brock N.L."/>
            <person name="Burkhardt I."/>
            <person name="Tsavkelova E.A."/>
            <person name="Dickschat J.S."/>
            <person name="Galuszka P."/>
            <person name="Gueldener U."/>
            <person name="Tudzynski B."/>
        </authorList>
    </citation>
    <scope>NUCLEOTIDE SEQUENCE [LARGE SCALE GENOMIC DNA]</scope>
    <source>
        <strain evidence="4">MRC7560</strain>
    </source>
</reference>
<comment type="caution">
    <text evidence="3">The sequence shown here is derived from an EMBL/GenBank/DDBJ whole genome shotgun (WGS) entry which is preliminary data.</text>
</comment>
<evidence type="ECO:0000256" key="2">
    <source>
        <dbReference type="SAM" id="Phobius"/>
    </source>
</evidence>
<keyword evidence="4" id="KW-1185">Reference proteome</keyword>
<accession>A0A1L7T305</accession>
<dbReference type="RefSeq" id="XP_041681994.1">
    <property type="nucleotide sequence ID" value="XM_041831430.1"/>
</dbReference>